<dbReference type="PROSITE" id="PS50848">
    <property type="entry name" value="START"/>
    <property type="match status" value="1"/>
</dbReference>
<gene>
    <name evidence="7" type="ORF">MELIAE_LOCUS11506</name>
</gene>
<dbReference type="InterPro" id="IPR013761">
    <property type="entry name" value="SAM/pointed_sf"/>
</dbReference>
<organism evidence="7 8">
    <name type="scientific">Brassicogethes aeneus</name>
    <name type="common">Rape pollen beetle</name>
    <name type="synonym">Meligethes aeneus</name>
    <dbReference type="NCBI Taxonomy" id="1431903"/>
    <lineage>
        <taxon>Eukaryota</taxon>
        <taxon>Metazoa</taxon>
        <taxon>Ecdysozoa</taxon>
        <taxon>Arthropoda</taxon>
        <taxon>Hexapoda</taxon>
        <taxon>Insecta</taxon>
        <taxon>Pterygota</taxon>
        <taxon>Neoptera</taxon>
        <taxon>Endopterygota</taxon>
        <taxon>Coleoptera</taxon>
        <taxon>Polyphaga</taxon>
        <taxon>Cucujiformia</taxon>
        <taxon>Nitidulidae</taxon>
        <taxon>Meligethinae</taxon>
        <taxon>Brassicogethes</taxon>
    </lineage>
</organism>
<dbReference type="Pfam" id="PF01852">
    <property type="entry name" value="START"/>
    <property type="match status" value="1"/>
</dbReference>
<evidence type="ECO:0000256" key="4">
    <source>
        <dbReference type="SAM" id="MobiDB-lite"/>
    </source>
</evidence>
<dbReference type="GO" id="GO:0007165">
    <property type="term" value="P:signal transduction"/>
    <property type="evidence" value="ECO:0007669"/>
    <property type="project" value="InterPro"/>
</dbReference>
<comment type="subcellular location">
    <subcellularLocation>
        <location evidence="1">Membrane</location>
        <topology evidence="1">Peripheral membrane protein</topology>
    </subcellularLocation>
</comment>
<dbReference type="Gene3D" id="1.10.287.2070">
    <property type="match status" value="1"/>
</dbReference>
<dbReference type="Gene3D" id="3.30.530.20">
    <property type="match status" value="1"/>
</dbReference>
<dbReference type="GO" id="GO:0008289">
    <property type="term" value="F:lipid binding"/>
    <property type="evidence" value="ECO:0007669"/>
    <property type="project" value="InterPro"/>
</dbReference>
<evidence type="ECO:0000313" key="8">
    <source>
        <dbReference type="Proteomes" id="UP001154078"/>
    </source>
</evidence>
<accession>A0A9P0BFZ8</accession>
<evidence type="ECO:0000256" key="3">
    <source>
        <dbReference type="ARBA" id="ARBA00022553"/>
    </source>
</evidence>
<evidence type="ECO:0000256" key="1">
    <source>
        <dbReference type="ARBA" id="ARBA00004170"/>
    </source>
</evidence>
<dbReference type="InterPro" id="IPR000198">
    <property type="entry name" value="RhoGAP_dom"/>
</dbReference>
<keyword evidence="3" id="KW-0597">Phosphoprotein</keyword>
<dbReference type="InterPro" id="IPR001660">
    <property type="entry name" value="SAM"/>
</dbReference>
<dbReference type="PANTHER" id="PTHR12659">
    <property type="entry name" value="RHO-TYPE GTPASE ACTIVATING PROTEIN"/>
    <property type="match status" value="1"/>
</dbReference>
<dbReference type="Gene3D" id="1.10.555.10">
    <property type="entry name" value="Rho GTPase activation protein"/>
    <property type="match status" value="1"/>
</dbReference>
<dbReference type="PROSITE" id="PS50238">
    <property type="entry name" value="RHOGAP"/>
    <property type="match status" value="1"/>
</dbReference>
<dbReference type="SMART" id="SM00324">
    <property type="entry name" value="RhoGAP"/>
    <property type="match status" value="1"/>
</dbReference>
<dbReference type="SUPFAM" id="SSF48350">
    <property type="entry name" value="GTPase activation domain, GAP"/>
    <property type="match status" value="1"/>
</dbReference>
<evidence type="ECO:0000259" key="6">
    <source>
        <dbReference type="PROSITE" id="PS50848"/>
    </source>
</evidence>
<feature type="region of interest" description="Disordered" evidence="4">
    <location>
        <begin position="165"/>
        <end position="190"/>
    </location>
</feature>
<dbReference type="GO" id="GO:0005096">
    <property type="term" value="F:GTPase activator activity"/>
    <property type="evidence" value="ECO:0007669"/>
    <property type="project" value="UniProtKB-KW"/>
</dbReference>
<evidence type="ECO:0000259" key="5">
    <source>
        <dbReference type="PROSITE" id="PS50238"/>
    </source>
</evidence>
<sequence>MSNGDQYQDVLLFLEQTRDEISKVFEKGAPNNNSELQAVKCSDQEDLSIKKIIDEEYDNDIEQLDKIDFDYEILNEQLIDIELQISQLVAKNKENGDINDDFCSKDYNIYSIYNNLTETDILSSDSLISDCNVNDVCTQTSPSLSPSSTNLTWATECSSSPCLTSTSDSDLLDEDAHSTSSTDGRDHPINHQRSYKILSNKSSSAPILKKCPLKMTKHTRSQSDRHLAEIEAEEACKWLRATGFPQYAQMYEDMQFPIDITTAGQDHPLLEEDVLNSLFRRLKILNNCAHLHHQQRVTAHTDESEDECCALSDNWTYLAKTRRWSRTCKVLQPASEESKVTEPKEKDDVFEKPSTFTTRAASSRRAASTKFRRRGLLFSDRDSVHDSDRFSELKVCEVNHVSDSELTPTHLRRSRAKSFDKSETWSLPNAQTTTIWPKLTEAVPSSPESEEPLDITGPAMSNLSCSQLQVLRKLALLKLTAHIEKYCPSQRTGWSWELPKFIRKKKSPVYKDKHIFGVPLTVTFQKTGQIVPKNIEEALTWLQKNATDQVGIFRKPGVKSRIQVLRNTVETNHEIVNYNEHQHYDVADMVKQYFRELPDALLTNKFSETFILIFQHLPTSLRRESILCSLLLMPDEHIEVLEALLHFLLQISKEALVNQMNESNLAMCFAPSLFHYSQSCKQNLGSPHPRELAENKAGHECLLYFLKHYDSLFNIPKEFLAQCETKNAKVATLGDLGKEFGGYQEFLRECQENFLKEVRDKGRGFMSISGHNPKVDVSFKKVVDGIPLRLWKVCAEIEAPPSEVLNRIIRGRHMWDPELHSTRIIEQIDKKTEIFQYVRRSINPLPKEEYCVLRTWKTDFLPKEACMLVETSVEHPDCVKIPNTVRGNVYASRYLIEPCGSGKSRIVHLSRVDTMGRSPEWYQKNYGHLCAFFIGNLQNSFSQNAIGPESKV</sequence>
<dbReference type="GO" id="GO:0016020">
    <property type="term" value="C:membrane"/>
    <property type="evidence" value="ECO:0007669"/>
    <property type="project" value="UniProtKB-SubCell"/>
</dbReference>
<dbReference type="PANTHER" id="PTHR12659:SF7">
    <property type="entry name" value="CROSSVEINLESS C, ISOFORM C"/>
    <property type="match status" value="1"/>
</dbReference>
<dbReference type="SUPFAM" id="SSF55961">
    <property type="entry name" value="Bet v1-like"/>
    <property type="match status" value="1"/>
</dbReference>
<dbReference type="GO" id="GO:0035023">
    <property type="term" value="P:regulation of Rho protein signal transduction"/>
    <property type="evidence" value="ECO:0007669"/>
    <property type="project" value="TreeGrafter"/>
</dbReference>
<feature type="domain" description="Rho-GAP" evidence="5">
    <location>
        <begin position="518"/>
        <end position="713"/>
    </location>
</feature>
<dbReference type="Pfam" id="PF07647">
    <property type="entry name" value="SAM_2"/>
    <property type="match status" value="1"/>
</dbReference>
<dbReference type="OrthoDB" id="10003330at2759"/>
<evidence type="ECO:0000313" key="7">
    <source>
        <dbReference type="EMBL" id="CAH0562379.1"/>
    </source>
</evidence>
<dbReference type="SUPFAM" id="SSF47769">
    <property type="entry name" value="SAM/Pointed domain"/>
    <property type="match status" value="1"/>
</dbReference>
<keyword evidence="8" id="KW-1185">Reference proteome</keyword>
<dbReference type="InterPro" id="IPR008936">
    <property type="entry name" value="Rho_GTPase_activation_prot"/>
</dbReference>
<reference evidence="7" key="1">
    <citation type="submission" date="2021-12" db="EMBL/GenBank/DDBJ databases">
        <authorList>
            <person name="King R."/>
        </authorList>
    </citation>
    <scope>NUCLEOTIDE SEQUENCE</scope>
</reference>
<evidence type="ECO:0008006" key="9">
    <source>
        <dbReference type="Google" id="ProtNLM"/>
    </source>
</evidence>
<evidence type="ECO:0000256" key="2">
    <source>
        <dbReference type="ARBA" id="ARBA00022468"/>
    </source>
</evidence>
<dbReference type="AlphaFoldDB" id="A0A9P0BFZ8"/>
<proteinExistence type="predicted"/>
<dbReference type="Pfam" id="PF00620">
    <property type="entry name" value="RhoGAP"/>
    <property type="match status" value="1"/>
</dbReference>
<dbReference type="EMBL" id="OV121139">
    <property type="protein sequence ID" value="CAH0562379.1"/>
    <property type="molecule type" value="Genomic_DNA"/>
</dbReference>
<dbReference type="SMART" id="SM00234">
    <property type="entry name" value="START"/>
    <property type="match status" value="1"/>
</dbReference>
<dbReference type="InterPro" id="IPR002913">
    <property type="entry name" value="START_lipid-bd_dom"/>
</dbReference>
<name>A0A9P0BFZ8_BRAAE</name>
<dbReference type="InterPro" id="IPR023393">
    <property type="entry name" value="START-like_dom_sf"/>
</dbReference>
<dbReference type="GO" id="GO:0030036">
    <property type="term" value="P:actin cytoskeleton organization"/>
    <property type="evidence" value="ECO:0007669"/>
    <property type="project" value="TreeGrafter"/>
</dbReference>
<keyword evidence="2" id="KW-0343">GTPase activation</keyword>
<protein>
    <recommendedName>
        <fullName evidence="9">Rho GTPase-activating protein 7</fullName>
    </recommendedName>
</protein>
<dbReference type="Proteomes" id="UP001154078">
    <property type="component" value="Chromosome 8"/>
</dbReference>
<feature type="domain" description="START" evidence="6">
    <location>
        <begin position="812"/>
        <end position="922"/>
    </location>
</feature>